<feature type="repeat" description="RCC1" evidence="7">
    <location>
        <begin position="147"/>
        <end position="199"/>
    </location>
</feature>
<dbReference type="Proteomes" id="UP000694416">
    <property type="component" value="Unplaced"/>
</dbReference>
<evidence type="ECO:0000256" key="6">
    <source>
        <dbReference type="PROSITE-ProRule" id="PRU00104"/>
    </source>
</evidence>
<evidence type="ECO:0000256" key="5">
    <source>
        <dbReference type="ARBA" id="ARBA00022786"/>
    </source>
</evidence>
<feature type="active site" description="Glycyl thioester intermediate" evidence="6">
    <location>
        <position position="901"/>
    </location>
</feature>
<keyword evidence="4" id="KW-0677">Repeat</keyword>
<dbReference type="PRINTS" id="PR00633">
    <property type="entry name" value="RCCNDNSATION"/>
</dbReference>
<evidence type="ECO:0000256" key="3">
    <source>
        <dbReference type="ARBA" id="ARBA00022679"/>
    </source>
</evidence>
<dbReference type="InterPro" id="IPR051709">
    <property type="entry name" value="Ub-ligase/GTPase-reg"/>
</dbReference>
<protein>
    <submittedName>
        <fullName evidence="9">HECT and RLD domain containing E3 ubiquitin protein ligase family member 6</fullName>
    </submittedName>
</protein>
<dbReference type="PROSITE" id="PS50012">
    <property type="entry name" value="RCC1_3"/>
    <property type="match status" value="5"/>
</dbReference>
<dbReference type="InterPro" id="IPR009091">
    <property type="entry name" value="RCC1/BLIP-II"/>
</dbReference>
<feature type="repeat" description="RCC1" evidence="7">
    <location>
        <begin position="255"/>
        <end position="317"/>
    </location>
</feature>
<dbReference type="InterPro" id="IPR035983">
    <property type="entry name" value="Hect_E3_ubiquitin_ligase"/>
</dbReference>
<dbReference type="SUPFAM" id="SSF56204">
    <property type="entry name" value="Hect, E3 ligase catalytic domain"/>
    <property type="match status" value="1"/>
</dbReference>
<dbReference type="SUPFAM" id="SSF50985">
    <property type="entry name" value="RCC1/BLIP-II"/>
    <property type="match status" value="1"/>
</dbReference>
<dbReference type="Pfam" id="PF25390">
    <property type="entry name" value="WD40_RLD"/>
    <property type="match status" value="1"/>
</dbReference>
<dbReference type="GO" id="GO:0016567">
    <property type="term" value="P:protein ubiquitination"/>
    <property type="evidence" value="ECO:0007669"/>
    <property type="project" value="TreeGrafter"/>
</dbReference>
<dbReference type="Pfam" id="PF00632">
    <property type="entry name" value="HECT"/>
    <property type="match status" value="1"/>
</dbReference>
<keyword evidence="3" id="KW-0808">Transferase</keyword>
<evidence type="ECO:0000313" key="9">
    <source>
        <dbReference type="Ensembl" id="ENSPTEP00000019845.1"/>
    </source>
</evidence>
<dbReference type="InterPro" id="IPR058923">
    <property type="entry name" value="RCC1-like_dom"/>
</dbReference>
<dbReference type="GO" id="GO:0006511">
    <property type="term" value="P:ubiquitin-dependent protein catabolic process"/>
    <property type="evidence" value="ECO:0007669"/>
    <property type="project" value="TreeGrafter"/>
</dbReference>
<reference evidence="9" key="2">
    <citation type="submission" date="2025-09" db="UniProtKB">
        <authorList>
            <consortium name="Ensembl"/>
        </authorList>
    </citation>
    <scope>IDENTIFICATION</scope>
</reference>
<dbReference type="PANTHER" id="PTHR45622">
    <property type="entry name" value="UBIQUITIN-PROTEIN LIGASE E3A-RELATED"/>
    <property type="match status" value="1"/>
</dbReference>
<evidence type="ECO:0000256" key="7">
    <source>
        <dbReference type="PROSITE-ProRule" id="PRU00235"/>
    </source>
</evidence>
<dbReference type="PANTHER" id="PTHR45622:SF11">
    <property type="entry name" value="E3 UBIQUITIN-PROTEIN LIGASE HERC6-RELATED"/>
    <property type="match status" value="1"/>
</dbReference>
<dbReference type="FunFam" id="3.30.2160.10:FF:000004">
    <property type="entry name" value="probable E3 ubiquitin-protein ligase HERC4 isoform X1"/>
    <property type="match status" value="1"/>
</dbReference>
<dbReference type="Gene3D" id="3.90.1750.10">
    <property type="entry name" value="Hect, E3 ligase catalytic domains"/>
    <property type="match status" value="1"/>
</dbReference>
<comment type="subcellular location">
    <subcellularLocation>
        <location evidence="1">Cytoplasm</location>
    </subcellularLocation>
</comment>
<dbReference type="AlphaFoldDB" id="A0A8C9HJ53"/>
<name>A0A8C9HJ53_9PRIM</name>
<organism evidence="9 10">
    <name type="scientific">Piliocolobus tephrosceles</name>
    <name type="common">Ugandan red Colobus</name>
    <dbReference type="NCBI Taxonomy" id="591936"/>
    <lineage>
        <taxon>Eukaryota</taxon>
        <taxon>Metazoa</taxon>
        <taxon>Chordata</taxon>
        <taxon>Craniata</taxon>
        <taxon>Vertebrata</taxon>
        <taxon>Euteleostomi</taxon>
        <taxon>Mammalia</taxon>
        <taxon>Eutheria</taxon>
        <taxon>Euarchontoglires</taxon>
        <taxon>Primates</taxon>
        <taxon>Haplorrhini</taxon>
        <taxon>Catarrhini</taxon>
        <taxon>Cercopithecidae</taxon>
        <taxon>Colobinae</taxon>
        <taxon>Piliocolobus</taxon>
    </lineage>
</organism>
<reference evidence="9" key="1">
    <citation type="submission" date="2025-08" db="UniProtKB">
        <authorList>
            <consortium name="Ensembl"/>
        </authorList>
    </citation>
    <scope>IDENTIFICATION</scope>
</reference>
<sequence>MYFCWDTDSRELQRPRTERSPRAELLQAASGERHSLLLLTNHRVLSCGDNSRGQLGRRGSPRGELPEPIQALETLNVDLVSCGKEHSLAVCHKGRVFAWGAGSEGQLGIGEFKEISFTPKKITTLNGIKIIQVSCGHCHSLALSKDSQVFSWGKNSHGQLGLGKEVPSQASPQRVRSLEGIPLAQVAAGGAHSFALSLCGTSFGWGSNSAGQLALGGRNVPVQSNKPLSIGALKNLGVIYISCGDEHTAVLIQDGKVFTFGDNSSGQLGYSPTPEKRGPQLVERIDGLVSQIDCGLVDVQVKHIFAGTYANFVTTHQDTSSTSAPRKTLPEISRISQSMAEKWIAVKRSTECDVAKSEIRMIFSSPACLTASFLKKRGTGETTSIDVDLEMARDTFKKLTEKEWISSMITTCLEDDLLRALPCRSPHQEALSVFLLLPECPVMHDSKNWKNLVVPFAKAVCEMSKQSLQVLKKCWAFLQESSLNPLIQMLKAAIISQLLHWTETEQDHCNVKALLGMLKELHKVNKANCRLPENTFNINELSDLLNFYTDRRRQLFRDNHMMSEEKAYMLRHATILQRKDEFPPSPRFILRVRRSRLVKDALRQLSQAEATDFHKVLVVEFIEEIHPESGGVSSEFFHCMFEEMTKPEYGMFMYPEMGSCMWFPAKPKLEKKRYFLFGMLCGLSLFNLNVANLPFPLALYKKLLDQKPSLEDLKELSPRLGKSLQEVLNDDADDIGDALCICFSIHWDQNDVDLIPNGISIPVDQTNKKDYVSKYIDYIFNVSVKAVYEEFQRGFYRVCEKEILRHFYPEELMTAIIGNTDYDWKQFEQNSKYEQGYQKSHPTIRLFWKAFHKLTLDEKKKFLLFLTGCDRLHARGIQKMEIVFRCPQTFSERDHPTSITCHYILYLPKYSTMERMEEALQVAINNNRGFVSPMHTYS</sequence>
<dbReference type="Ensembl" id="ENSPTET00000028910.1">
    <property type="protein sequence ID" value="ENSPTEP00000019845.1"/>
    <property type="gene ID" value="ENSPTEG00000021136.1"/>
</dbReference>
<evidence type="ECO:0000256" key="2">
    <source>
        <dbReference type="ARBA" id="ARBA00022490"/>
    </source>
</evidence>
<keyword evidence="10" id="KW-1185">Reference proteome</keyword>
<dbReference type="InterPro" id="IPR000569">
    <property type="entry name" value="HECT_dom"/>
</dbReference>
<proteinExistence type="predicted"/>
<dbReference type="CDD" id="cd00078">
    <property type="entry name" value="HECTc"/>
    <property type="match status" value="1"/>
</dbReference>
<dbReference type="Gene3D" id="3.30.2160.10">
    <property type="entry name" value="Hect, E3 ligase catalytic domain"/>
    <property type="match status" value="1"/>
</dbReference>
<dbReference type="PROSITE" id="PS50237">
    <property type="entry name" value="HECT"/>
    <property type="match status" value="1"/>
</dbReference>
<evidence type="ECO:0000313" key="10">
    <source>
        <dbReference type="Proteomes" id="UP000694416"/>
    </source>
</evidence>
<dbReference type="SMART" id="SM00119">
    <property type="entry name" value="HECTc"/>
    <property type="match status" value="1"/>
</dbReference>
<feature type="domain" description="HECT" evidence="8">
    <location>
        <begin position="609"/>
        <end position="930"/>
    </location>
</feature>
<dbReference type="FunFam" id="3.30.2410.10:FF:000003">
    <property type="entry name" value="probable E3 ubiquitin-protein ligase HERC4 isoform X1"/>
    <property type="match status" value="1"/>
</dbReference>
<evidence type="ECO:0000259" key="8">
    <source>
        <dbReference type="PROSITE" id="PS50237"/>
    </source>
</evidence>
<feature type="repeat" description="RCC1" evidence="7">
    <location>
        <begin position="94"/>
        <end position="146"/>
    </location>
</feature>
<feature type="repeat" description="RCC1" evidence="7">
    <location>
        <begin position="200"/>
        <end position="254"/>
    </location>
</feature>
<keyword evidence="5 6" id="KW-0833">Ubl conjugation pathway</keyword>
<dbReference type="GO" id="GO:0005737">
    <property type="term" value="C:cytoplasm"/>
    <property type="evidence" value="ECO:0007669"/>
    <property type="project" value="UniProtKB-SubCell"/>
</dbReference>
<accession>A0A8C9HJ53</accession>
<dbReference type="Gene3D" id="2.130.10.30">
    <property type="entry name" value="Regulator of chromosome condensation 1/beta-lactamase-inhibitor protein II"/>
    <property type="match status" value="1"/>
</dbReference>
<evidence type="ECO:0000256" key="1">
    <source>
        <dbReference type="ARBA" id="ARBA00004496"/>
    </source>
</evidence>
<dbReference type="GO" id="GO:0061630">
    <property type="term" value="F:ubiquitin protein ligase activity"/>
    <property type="evidence" value="ECO:0007669"/>
    <property type="project" value="TreeGrafter"/>
</dbReference>
<keyword evidence="2" id="KW-0963">Cytoplasm</keyword>
<feature type="repeat" description="RCC1" evidence="7">
    <location>
        <begin position="42"/>
        <end position="93"/>
    </location>
</feature>
<dbReference type="PROSITE" id="PS00626">
    <property type="entry name" value="RCC1_2"/>
    <property type="match status" value="4"/>
</dbReference>
<dbReference type="InterPro" id="IPR000408">
    <property type="entry name" value="Reg_chr_condens"/>
</dbReference>
<evidence type="ECO:0000256" key="4">
    <source>
        <dbReference type="ARBA" id="ARBA00022737"/>
    </source>
</evidence>
<dbReference type="Gene3D" id="3.30.2410.10">
    <property type="entry name" value="Hect, E3 ligase catalytic domain"/>
    <property type="match status" value="1"/>
</dbReference>